<accession>A0ACC1MLE5</accession>
<evidence type="ECO:0000313" key="1">
    <source>
        <dbReference type="EMBL" id="KAJ2967502.1"/>
    </source>
</evidence>
<protein>
    <submittedName>
        <fullName evidence="1">Uncharacterized protein</fullName>
    </submittedName>
</protein>
<comment type="caution">
    <text evidence="1">The sequence shown here is derived from an EMBL/GenBank/DDBJ whole genome shotgun (WGS) entry which is preliminary data.</text>
</comment>
<evidence type="ECO:0000313" key="2">
    <source>
        <dbReference type="Proteomes" id="UP001143856"/>
    </source>
</evidence>
<name>A0ACC1MLE5_9PEZI</name>
<proteinExistence type="predicted"/>
<dbReference type="Proteomes" id="UP001143856">
    <property type="component" value="Unassembled WGS sequence"/>
</dbReference>
<sequence length="256" mass="29229">MLLLCKQITREALTLLRLCPFVIDRIPPWIMGNSRPLPLTCLISKNTLQNLRFVEIKLSLGDGDGFFSGRVWFRVLEDVLRAWSGENSLIRLKIMIKVSNIDTDRIWVFELKNYAAIVNMIDDFAFKHGSKPDLVQYEHWVLDCDYAYKCGFRNVLEEDKAAGKLTHEVDFLEPMGGMRHGRLSNGVSSSISLVLHTAYRRASRNTARRMTRSAYTKEKQAKTANRSNHQQANSAHVEEGTGTTSHPVERGHQLRP</sequence>
<keyword evidence="2" id="KW-1185">Reference proteome</keyword>
<organism evidence="1 2">
    <name type="scientific">Xylaria curta</name>
    <dbReference type="NCBI Taxonomy" id="42375"/>
    <lineage>
        <taxon>Eukaryota</taxon>
        <taxon>Fungi</taxon>
        <taxon>Dikarya</taxon>
        <taxon>Ascomycota</taxon>
        <taxon>Pezizomycotina</taxon>
        <taxon>Sordariomycetes</taxon>
        <taxon>Xylariomycetidae</taxon>
        <taxon>Xylariales</taxon>
        <taxon>Xylariaceae</taxon>
        <taxon>Xylaria</taxon>
    </lineage>
</organism>
<dbReference type="EMBL" id="JAPDGR010004662">
    <property type="protein sequence ID" value="KAJ2967502.1"/>
    <property type="molecule type" value="Genomic_DNA"/>
</dbReference>
<reference evidence="1" key="1">
    <citation type="submission" date="2022-10" db="EMBL/GenBank/DDBJ databases">
        <title>Genome Sequence of Xylaria curta.</title>
        <authorList>
            <person name="Buettner E."/>
        </authorList>
    </citation>
    <scope>NUCLEOTIDE SEQUENCE</scope>
    <source>
        <strain evidence="1">Babe10</strain>
    </source>
</reference>
<gene>
    <name evidence="1" type="ORF">NUW58_g10435</name>
</gene>